<evidence type="ECO:0000256" key="1">
    <source>
        <dbReference type="SAM" id="MobiDB-lite"/>
    </source>
</evidence>
<organism evidence="2 3">
    <name type="scientific">Steccherinum ochraceum</name>
    <dbReference type="NCBI Taxonomy" id="92696"/>
    <lineage>
        <taxon>Eukaryota</taxon>
        <taxon>Fungi</taxon>
        <taxon>Dikarya</taxon>
        <taxon>Basidiomycota</taxon>
        <taxon>Agaricomycotina</taxon>
        <taxon>Agaricomycetes</taxon>
        <taxon>Polyporales</taxon>
        <taxon>Steccherinaceae</taxon>
        <taxon>Steccherinum</taxon>
    </lineage>
</organism>
<protein>
    <submittedName>
        <fullName evidence="2">Uncharacterized protein</fullName>
    </submittedName>
</protein>
<sequence length="289" mass="33010">MMHIVDSSVGESDSLSNDLLEPDFPAHGVLYNTIVKHILRGDNAHVELHPALTSWIHGVGEPWAGMLQSFAFVCRVSSPGGSSWYASYSPQAHDEPQPWKEDGAVVLRVMPERNEGSRAQPVADILRRIWHKMQQASRDRWQWNKIDSHEAALGNTVLDLALEVLESNMETHWDHHQAFLGAISGRIGSDSRRRRKFGRSLRSPEANGRDQEPTACILEPQEKPQELDGDDEREWWHELETGSDEEELGLWTDNMRYCYDTIDDRLDLYRRFGQFSASLAKIRNLLAKT</sequence>
<gene>
    <name evidence="2" type="ORF">EIP91_002696</name>
</gene>
<comment type="caution">
    <text evidence="2">The sequence shown here is derived from an EMBL/GenBank/DDBJ whole genome shotgun (WGS) entry which is preliminary data.</text>
</comment>
<dbReference type="Proteomes" id="UP000292702">
    <property type="component" value="Unassembled WGS sequence"/>
</dbReference>
<evidence type="ECO:0000313" key="3">
    <source>
        <dbReference type="Proteomes" id="UP000292702"/>
    </source>
</evidence>
<proteinExistence type="predicted"/>
<accession>A0A4R0RBP1</accession>
<dbReference type="EMBL" id="RWJN01000181">
    <property type="protein sequence ID" value="TCD65440.1"/>
    <property type="molecule type" value="Genomic_DNA"/>
</dbReference>
<name>A0A4R0RBP1_9APHY</name>
<evidence type="ECO:0000313" key="2">
    <source>
        <dbReference type="EMBL" id="TCD65440.1"/>
    </source>
</evidence>
<reference evidence="2 3" key="1">
    <citation type="submission" date="2018-11" db="EMBL/GenBank/DDBJ databases">
        <title>Genome assembly of Steccherinum ochraceum LE-BIN_3174, the white-rot fungus of the Steccherinaceae family (The Residual Polyporoid clade, Polyporales, Basidiomycota).</title>
        <authorList>
            <person name="Fedorova T.V."/>
            <person name="Glazunova O.A."/>
            <person name="Landesman E.O."/>
            <person name="Moiseenko K.V."/>
            <person name="Psurtseva N.V."/>
            <person name="Savinova O.S."/>
            <person name="Shakhova N.V."/>
            <person name="Tyazhelova T.V."/>
            <person name="Vasina D.V."/>
        </authorList>
    </citation>
    <scope>NUCLEOTIDE SEQUENCE [LARGE SCALE GENOMIC DNA]</scope>
    <source>
        <strain evidence="2 3">LE-BIN_3174</strain>
    </source>
</reference>
<dbReference type="AlphaFoldDB" id="A0A4R0RBP1"/>
<feature type="region of interest" description="Disordered" evidence="1">
    <location>
        <begin position="194"/>
        <end position="230"/>
    </location>
</feature>
<keyword evidence="3" id="KW-1185">Reference proteome</keyword>